<feature type="compositionally biased region" description="Pro residues" evidence="3">
    <location>
        <begin position="193"/>
        <end position="206"/>
    </location>
</feature>
<dbReference type="EMBL" id="CP093350">
    <property type="protein sequence ID" value="WOH11845.1"/>
    <property type="molecule type" value="Genomic_DNA"/>
</dbReference>
<keyword evidence="2" id="KW-0539">Nucleus</keyword>
<dbReference type="NCBIfam" id="TIGR01053">
    <property type="entry name" value="LSD1"/>
    <property type="match status" value="2"/>
</dbReference>
<dbReference type="GO" id="GO:0005634">
    <property type="term" value="C:nucleus"/>
    <property type="evidence" value="ECO:0007669"/>
    <property type="project" value="UniProtKB-SubCell"/>
</dbReference>
<feature type="compositionally biased region" description="Basic and acidic residues" evidence="3">
    <location>
        <begin position="62"/>
        <end position="71"/>
    </location>
</feature>
<organism evidence="5 6">
    <name type="scientific">Daucus carota subsp. sativus</name>
    <name type="common">Carrot</name>
    <dbReference type="NCBI Taxonomy" id="79200"/>
    <lineage>
        <taxon>Eukaryota</taxon>
        <taxon>Viridiplantae</taxon>
        <taxon>Streptophyta</taxon>
        <taxon>Embryophyta</taxon>
        <taxon>Tracheophyta</taxon>
        <taxon>Spermatophyta</taxon>
        <taxon>Magnoliopsida</taxon>
        <taxon>eudicotyledons</taxon>
        <taxon>Gunneridae</taxon>
        <taxon>Pentapetalae</taxon>
        <taxon>asterids</taxon>
        <taxon>campanulids</taxon>
        <taxon>Apiales</taxon>
        <taxon>Apiaceae</taxon>
        <taxon>Apioideae</taxon>
        <taxon>Scandiceae</taxon>
        <taxon>Daucinae</taxon>
        <taxon>Daucus</taxon>
        <taxon>Daucus sect. Daucus</taxon>
    </lineage>
</organism>
<reference evidence="5" key="1">
    <citation type="journal article" date="2016" name="Nat. Genet.">
        <title>A high-quality carrot genome assembly provides new insights into carotenoid accumulation and asterid genome evolution.</title>
        <authorList>
            <person name="Iorizzo M."/>
            <person name="Ellison S."/>
            <person name="Senalik D."/>
            <person name="Zeng P."/>
            <person name="Satapoomin P."/>
            <person name="Huang J."/>
            <person name="Bowman M."/>
            <person name="Iovene M."/>
            <person name="Sanseverino W."/>
            <person name="Cavagnaro P."/>
            <person name="Yildiz M."/>
            <person name="Macko-Podgorni A."/>
            <person name="Moranska E."/>
            <person name="Grzebelus E."/>
            <person name="Grzebelus D."/>
            <person name="Ashrafi H."/>
            <person name="Zheng Z."/>
            <person name="Cheng S."/>
            <person name="Spooner D."/>
            <person name="Van Deynze A."/>
            <person name="Simon P."/>
        </authorList>
    </citation>
    <scope>NUCLEOTIDE SEQUENCE</scope>
    <source>
        <tissue evidence="5">Leaf</tissue>
    </source>
</reference>
<evidence type="ECO:0000313" key="5">
    <source>
        <dbReference type="EMBL" id="WOH11845.1"/>
    </source>
</evidence>
<dbReference type="Proteomes" id="UP000077755">
    <property type="component" value="Chromosome 8"/>
</dbReference>
<feature type="compositionally biased region" description="Basic and acidic residues" evidence="3">
    <location>
        <begin position="37"/>
        <end position="55"/>
    </location>
</feature>
<dbReference type="PANTHER" id="PTHR31747">
    <property type="entry name" value="PROTEIN LSD1"/>
    <property type="match status" value="1"/>
</dbReference>
<dbReference type="InterPro" id="IPR005735">
    <property type="entry name" value="Znf_LSD1"/>
</dbReference>
<gene>
    <name evidence="5" type="ORF">DCAR_0831341</name>
</gene>
<dbReference type="InterPro" id="IPR040319">
    <property type="entry name" value="LSD1-like"/>
</dbReference>
<feature type="region of interest" description="Disordered" evidence="3">
    <location>
        <begin position="1"/>
        <end position="84"/>
    </location>
</feature>
<keyword evidence="6" id="KW-1185">Reference proteome</keyword>
<feature type="region of interest" description="Disordered" evidence="3">
    <location>
        <begin position="116"/>
        <end position="223"/>
    </location>
</feature>
<evidence type="ECO:0000256" key="1">
    <source>
        <dbReference type="ARBA" id="ARBA00004123"/>
    </source>
</evidence>
<protein>
    <recommendedName>
        <fullName evidence="4">Zinc finger LSD1-type domain-containing protein</fullName>
    </recommendedName>
</protein>
<dbReference type="AlphaFoldDB" id="A0AAF0XPZ3"/>
<evidence type="ECO:0000313" key="6">
    <source>
        <dbReference type="Proteomes" id="UP000077755"/>
    </source>
</evidence>
<sequence length="319" mass="35172">MLQTRKSEINYRSDTDRKSEQEVADEEEPPPGWNSTEKNKFNSEHKDTKEGETRVRTSPAKTEIELEKQDILEGADEERAPPGWYSIDKDIISCEHQDIKDGASLSSTSSAKLEIKIEKQDIIDEGPPPGWNLMPPPQSKSGSENQAIKGEGPSRGLHLGPPPPKLDSIQQEIGEERPQSMSNSLPHPGSNCMPPPSPQIRPPMPVNPMSTSARRPPPSGNHSEMGQMVCGSCRRLLSYTRGAKYVKCSCCQTVNLVLEAHQVGQVKCGGCEVLLMYQFGANAVQCASCRHLTEIVAQNRRPPLSVQQAHGRRHGISNR</sequence>
<evidence type="ECO:0000256" key="2">
    <source>
        <dbReference type="ARBA" id="ARBA00023242"/>
    </source>
</evidence>
<evidence type="ECO:0000256" key="3">
    <source>
        <dbReference type="SAM" id="MobiDB-lite"/>
    </source>
</evidence>
<comment type="subcellular location">
    <subcellularLocation>
        <location evidence="1">Nucleus</location>
    </subcellularLocation>
</comment>
<dbReference type="PANTHER" id="PTHR31747:SF17">
    <property type="entry name" value="PROTEIN LOL2"/>
    <property type="match status" value="1"/>
</dbReference>
<proteinExistence type="predicted"/>
<feature type="compositionally biased region" description="Basic and acidic residues" evidence="3">
    <location>
        <begin position="1"/>
        <end position="21"/>
    </location>
</feature>
<feature type="domain" description="Zinc finger LSD1-type" evidence="4">
    <location>
        <begin position="268"/>
        <end position="291"/>
    </location>
</feature>
<name>A0AAF0XPZ3_DAUCS</name>
<feature type="compositionally biased region" description="Pro residues" evidence="3">
    <location>
        <begin position="126"/>
        <end position="138"/>
    </location>
</feature>
<reference evidence="5" key="2">
    <citation type="submission" date="2022-03" db="EMBL/GenBank/DDBJ databases">
        <title>Draft title - Genomic analysis of global carrot germplasm unveils the trajectory of domestication and the origin of high carotenoid orange carrot.</title>
        <authorList>
            <person name="Iorizzo M."/>
            <person name="Ellison S."/>
            <person name="Senalik D."/>
            <person name="Macko-Podgorni A."/>
            <person name="Grzebelus D."/>
            <person name="Bostan H."/>
            <person name="Rolling W."/>
            <person name="Curaba J."/>
            <person name="Simon P."/>
        </authorList>
    </citation>
    <scope>NUCLEOTIDE SEQUENCE</scope>
    <source>
        <tissue evidence="5">Leaf</tissue>
    </source>
</reference>
<feature type="domain" description="Zinc finger LSD1-type" evidence="4">
    <location>
        <begin position="230"/>
        <end position="254"/>
    </location>
</feature>
<accession>A0AAF0XPZ3</accession>
<evidence type="ECO:0000259" key="4">
    <source>
        <dbReference type="Pfam" id="PF06943"/>
    </source>
</evidence>
<dbReference type="Pfam" id="PF06943">
    <property type="entry name" value="zf-LSD1"/>
    <property type="match status" value="2"/>
</dbReference>